<proteinExistence type="predicted"/>
<dbReference type="Pfam" id="PF00188">
    <property type="entry name" value="CAP"/>
    <property type="match status" value="1"/>
</dbReference>
<sequence length="228" mass="26074">MRIYKIQLAIEACTVINGTIYNRGGFLSFKYFSYFSSMVQILFLTFWALFFAPTDTSSDTDVCLSTEEQTLYELINEYRKKKKLVPIPFSAKLTKVAQVHAKDLADYYNFDPNNECNPHSWSKNGFWSSCCYTNDHKEAQCMWNKPREIAGYDGPGYEIAYYSSAGASAQEGLQGWQKSPSHNPLLINSGMWKQVEWQGVGIGIYKEYAVVWFGTLKDDSKIKKCPGR</sequence>
<keyword evidence="1" id="KW-0812">Transmembrane</keyword>
<dbReference type="AlphaFoldDB" id="L8JR43"/>
<evidence type="ECO:0000256" key="1">
    <source>
        <dbReference type="SAM" id="Phobius"/>
    </source>
</evidence>
<protein>
    <submittedName>
        <fullName evidence="3">Allergen V5/Tpx-1 family protein</fullName>
    </submittedName>
</protein>
<feature type="domain" description="SCP" evidence="2">
    <location>
        <begin position="73"/>
        <end position="188"/>
    </location>
</feature>
<dbReference type="Gene3D" id="3.40.33.10">
    <property type="entry name" value="CAP"/>
    <property type="match status" value="1"/>
</dbReference>
<dbReference type="CDD" id="cd05379">
    <property type="entry name" value="CAP_bacterial"/>
    <property type="match status" value="1"/>
</dbReference>
<comment type="caution">
    <text evidence="3">The sequence shown here is derived from an EMBL/GenBank/DDBJ whole genome shotgun (WGS) entry which is preliminary data.</text>
</comment>
<gene>
    <name evidence="3" type="ORF">C900_02945</name>
</gene>
<dbReference type="SUPFAM" id="SSF55797">
    <property type="entry name" value="PR-1-like"/>
    <property type="match status" value="1"/>
</dbReference>
<dbReference type="InterPro" id="IPR014044">
    <property type="entry name" value="CAP_dom"/>
</dbReference>
<evidence type="ECO:0000259" key="2">
    <source>
        <dbReference type="Pfam" id="PF00188"/>
    </source>
</evidence>
<dbReference type="InterPro" id="IPR035940">
    <property type="entry name" value="CAP_sf"/>
</dbReference>
<evidence type="ECO:0000313" key="4">
    <source>
        <dbReference type="Proteomes" id="UP000011135"/>
    </source>
</evidence>
<dbReference type="eggNOG" id="COG2340">
    <property type="taxonomic scope" value="Bacteria"/>
</dbReference>
<organism evidence="3 4">
    <name type="scientific">Fulvivirga imtechensis AK7</name>
    <dbReference type="NCBI Taxonomy" id="1237149"/>
    <lineage>
        <taxon>Bacteria</taxon>
        <taxon>Pseudomonadati</taxon>
        <taxon>Bacteroidota</taxon>
        <taxon>Cytophagia</taxon>
        <taxon>Cytophagales</taxon>
        <taxon>Fulvivirgaceae</taxon>
        <taxon>Fulvivirga</taxon>
    </lineage>
</organism>
<dbReference type="Proteomes" id="UP000011135">
    <property type="component" value="Unassembled WGS sequence"/>
</dbReference>
<keyword evidence="1" id="KW-0472">Membrane</keyword>
<dbReference type="STRING" id="1237149.C900_02945"/>
<feature type="transmembrane region" description="Helical" evidence="1">
    <location>
        <begin position="31"/>
        <end position="52"/>
    </location>
</feature>
<evidence type="ECO:0000313" key="3">
    <source>
        <dbReference type="EMBL" id="ELR71330.1"/>
    </source>
</evidence>
<reference evidence="3 4" key="1">
    <citation type="submission" date="2012-12" db="EMBL/GenBank/DDBJ databases">
        <title>Genome assembly of Fulvivirga imtechensis AK7.</title>
        <authorList>
            <person name="Nupur N."/>
            <person name="Khatri I."/>
            <person name="Kumar R."/>
            <person name="Subramanian S."/>
            <person name="Pinnaka A."/>
        </authorList>
    </citation>
    <scope>NUCLEOTIDE SEQUENCE [LARGE SCALE GENOMIC DNA]</scope>
    <source>
        <strain evidence="3 4">AK7</strain>
    </source>
</reference>
<keyword evidence="4" id="KW-1185">Reference proteome</keyword>
<dbReference type="EMBL" id="AMZN01000043">
    <property type="protein sequence ID" value="ELR71330.1"/>
    <property type="molecule type" value="Genomic_DNA"/>
</dbReference>
<name>L8JR43_9BACT</name>
<accession>L8JR43</accession>
<keyword evidence="1" id="KW-1133">Transmembrane helix</keyword>